<dbReference type="InterPro" id="IPR001005">
    <property type="entry name" value="SANT/Myb"/>
</dbReference>
<dbReference type="AlphaFoldDB" id="A0AAJ7W0U6"/>
<evidence type="ECO:0000256" key="6">
    <source>
        <dbReference type="SAM" id="MobiDB-lite"/>
    </source>
</evidence>
<organism evidence="8 9">
    <name type="scientific">Cephus cinctus</name>
    <name type="common">Wheat stem sawfly</name>
    <dbReference type="NCBI Taxonomy" id="211228"/>
    <lineage>
        <taxon>Eukaryota</taxon>
        <taxon>Metazoa</taxon>
        <taxon>Ecdysozoa</taxon>
        <taxon>Arthropoda</taxon>
        <taxon>Hexapoda</taxon>
        <taxon>Insecta</taxon>
        <taxon>Pterygota</taxon>
        <taxon>Neoptera</taxon>
        <taxon>Endopterygota</taxon>
        <taxon>Hymenoptera</taxon>
        <taxon>Cephoidea</taxon>
        <taxon>Cephidae</taxon>
        <taxon>Cephus</taxon>
    </lineage>
</organism>
<evidence type="ECO:0000256" key="2">
    <source>
        <dbReference type="ARBA" id="ARBA00016807"/>
    </source>
</evidence>
<feature type="domain" description="Myb-like" evidence="7">
    <location>
        <begin position="9"/>
        <end position="80"/>
    </location>
</feature>
<proteinExistence type="predicted"/>
<keyword evidence="4" id="KW-0804">Transcription</keyword>
<feature type="compositionally biased region" description="Basic and acidic residues" evidence="6">
    <location>
        <begin position="83"/>
        <end position="94"/>
    </location>
</feature>
<comment type="subunit">
    <text evidence="1">Self-associates forming complexes of several hundred monomers.</text>
</comment>
<evidence type="ECO:0000256" key="4">
    <source>
        <dbReference type="ARBA" id="ARBA00023163"/>
    </source>
</evidence>
<dbReference type="KEGG" id="ccin:107267240"/>
<comment type="function">
    <text evidence="5">Involved in transvection phenomena (= synapsis-dependent gene expression), where the synaptic pairing of chromosomes carrying genes with which zeste interacts influences the expression of these genes. Zeste binds to DNA and stimulates transcription from a nearby promoter.</text>
</comment>
<evidence type="ECO:0000313" key="9">
    <source>
        <dbReference type="RefSeq" id="XP_024940236.1"/>
    </source>
</evidence>
<dbReference type="InterPro" id="IPR028002">
    <property type="entry name" value="Myb_DNA-bind_5"/>
</dbReference>
<name>A0AAJ7W0U6_CEPCN</name>
<evidence type="ECO:0000259" key="7">
    <source>
        <dbReference type="SMART" id="SM00717"/>
    </source>
</evidence>
<dbReference type="Proteomes" id="UP000694920">
    <property type="component" value="Unplaced"/>
</dbReference>
<evidence type="ECO:0000256" key="3">
    <source>
        <dbReference type="ARBA" id="ARBA00023015"/>
    </source>
</evidence>
<keyword evidence="8" id="KW-1185">Reference proteome</keyword>
<gene>
    <name evidence="9" type="primary">LOC107267240</name>
</gene>
<dbReference type="Pfam" id="PF13873">
    <property type="entry name" value="Myb_DNA-bind_5"/>
    <property type="match status" value="1"/>
</dbReference>
<feature type="compositionally biased region" description="Basic and acidic residues" evidence="6">
    <location>
        <begin position="206"/>
        <end position="231"/>
    </location>
</feature>
<evidence type="ECO:0000313" key="8">
    <source>
        <dbReference type="Proteomes" id="UP000694920"/>
    </source>
</evidence>
<dbReference type="SMART" id="SM00717">
    <property type="entry name" value="SANT"/>
    <property type="match status" value="1"/>
</dbReference>
<dbReference type="RefSeq" id="XP_024940236.1">
    <property type="nucleotide sequence ID" value="XM_025084468.1"/>
</dbReference>
<feature type="compositionally biased region" description="Polar residues" evidence="6">
    <location>
        <begin position="101"/>
        <end position="118"/>
    </location>
</feature>
<keyword evidence="3" id="KW-0805">Transcription regulation</keyword>
<accession>A0AAJ7W0U6</accession>
<feature type="region of interest" description="Disordered" evidence="6">
    <location>
        <begin position="187"/>
        <end position="231"/>
    </location>
</feature>
<feature type="region of interest" description="Disordered" evidence="6">
    <location>
        <begin position="83"/>
        <end position="119"/>
    </location>
</feature>
<dbReference type="GeneID" id="107267240"/>
<evidence type="ECO:0000256" key="5">
    <source>
        <dbReference type="ARBA" id="ARBA00025466"/>
    </source>
</evidence>
<evidence type="ECO:0000256" key="1">
    <source>
        <dbReference type="ARBA" id="ARBA00011764"/>
    </source>
</evidence>
<reference evidence="9" key="1">
    <citation type="submission" date="2025-08" db="UniProtKB">
        <authorList>
            <consortium name="RefSeq"/>
        </authorList>
    </citation>
    <scope>IDENTIFICATION</scope>
</reference>
<sequence length="324" mass="36737">MASTSMKGTRKTYSFEEREILMNLINKYDAVEDRKSDPTSMCKRKSAWAQLAEEYNSMVGPEGTRSAVQLRRCWENMKACKRNREERSSRDRTRVVGPSWENCNSNQTSTETPSSSGNIGLPPNVVFEPKASEPFTLQGVSAPKTSKLGIKKEMPLRDSGCPDSLNSSSFLSGLLQQPEEGSSGKQFIVISDPFGNNRESSSSVGPRDDCSDRLITDRESSVEDNQGEKEELARKKLINSRTYPTDVMISPQILQGKTRRSTKSSQREEELHVLALSEAQMKVDIAVMQKEEIRVKLEEAHYRKEEARLRMLFFTYKLDRIKED</sequence>
<protein>
    <recommendedName>
        <fullName evidence="2">Regulatory protein zeste</fullName>
    </recommendedName>
</protein>